<dbReference type="KEGG" id="bvu:BVU_2115"/>
<name>A6L262_PHOV8</name>
<dbReference type="Proteomes" id="UP000002861">
    <property type="component" value="Chromosome"/>
</dbReference>
<evidence type="ECO:0000313" key="2">
    <source>
        <dbReference type="EMBL" id="ABR39776.1"/>
    </source>
</evidence>
<evidence type="ECO:0000313" key="3">
    <source>
        <dbReference type="Proteomes" id="UP000002861"/>
    </source>
</evidence>
<protein>
    <recommendedName>
        <fullName evidence="1">FRG domain-containing protein</fullName>
    </recommendedName>
</protein>
<accession>A6L262</accession>
<proteinExistence type="predicted"/>
<dbReference type="PATRIC" id="fig|435590.9.peg.2186"/>
<dbReference type="DNASU" id="5303079"/>
<evidence type="ECO:0000259" key="1">
    <source>
        <dbReference type="SMART" id="SM00901"/>
    </source>
</evidence>
<organism evidence="2 3">
    <name type="scientific">Phocaeicola vulgatus (strain ATCC 8482 / DSM 1447 / JCM 5826 / CCUG 4940 / NBRC 14291 / NCTC 11154)</name>
    <name type="common">Bacteroides vulgatus</name>
    <dbReference type="NCBI Taxonomy" id="435590"/>
    <lineage>
        <taxon>Bacteria</taxon>
        <taxon>Pseudomonadati</taxon>
        <taxon>Bacteroidota</taxon>
        <taxon>Bacteroidia</taxon>
        <taxon>Bacteroidales</taxon>
        <taxon>Bacteroidaceae</taxon>
        <taxon>Phocaeicola</taxon>
    </lineage>
</organism>
<dbReference type="PaxDb" id="435590-BVU_2115"/>
<dbReference type="AlphaFoldDB" id="A6L262"/>
<dbReference type="Pfam" id="PF08867">
    <property type="entry name" value="FRG"/>
    <property type="match status" value="1"/>
</dbReference>
<dbReference type="eggNOG" id="ENOG50311MX">
    <property type="taxonomic scope" value="Bacteria"/>
</dbReference>
<dbReference type="BioCyc" id="BVUL435590:G1G59-2207-MONOMER"/>
<reference evidence="2 3" key="1">
    <citation type="journal article" date="2007" name="PLoS Biol.">
        <title>Evolution of symbiotic bacteria in the distal human intestine.</title>
        <authorList>
            <person name="Xu J."/>
            <person name="Mahowald M.A."/>
            <person name="Ley R.E."/>
            <person name="Lozupone C.A."/>
            <person name="Hamady M."/>
            <person name="Martens E.C."/>
            <person name="Henrissat B."/>
            <person name="Coutinho P.M."/>
            <person name="Minx P."/>
            <person name="Latreille P."/>
            <person name="Cordum H."/>
            <person name="Van Brunt A."/>
            <person name="Kim K."/>
            <person name="Fulton R.S."/>
            <person name="Fulton L.A."/>
            <person name="Clifton S.W."/>
            <person name="Wilson R.K."/>
            <person name="Knight R.D."/>
            <person name="Gordon J.I."/>
        </authorList>
    </citation>
    <scope>NUCLEOTIDE SEQUENCE [LARGE SCALE GENOMIC DNA]</scope>
    <source>
        <strain evidence="3">ATCC 8482 / DSM 1447 / JCM 5826 / CCUG 4940 / NBRC 14291 / NCTC 11154</strain>
    </source>
</reference>
<dbReference type="RefSeq" id="WP_011965454.1">
    <property type="nucleotide sequence ID" value="NC_009614.1"/>
</dbReference>
<dbReference type="InterPro" id="IPR014966">
    <property type="entry name" value="FRG-dom"/>
</dbReference>
<feature type="domain" description="FRG" evidence="1">
    <location>
        <begin position="47"/>
        <end position="160"/>
    </location>
</feature>
<gene>
    <name evidence="2" type="ordered locus">BVU_2115</name>
</gene>
<dbReference type="SMART" id="SM00901">
    <property type="entry name" value="FRG"/>
    <property type="match status" value="1"/>
</dbReference>
<dbReference type="HOGENOM" id="CLU_846618_0_0_10"/>
<dbReference type="GeneID" id="5303079"/>
<sequence>MKSIKPQLTAVLLAHTIPDRVASDDGLIVNSYKELRKYVAELSCKNKDCILFYRGQKEDYKNSKSKSTFYPTIYRGEPLSADELAFRWRKLKSASKLLVDKIKAEKISEKDLLIRKKLLQWSIIQHYEVTETPLIDVTQSLRVACSFAQLDNANNYAYIYAFALPYYTNRISVNSEQYLTNIRLLSVAPPEALRPYFQEGFLIGEDEINETYTNKSELDLNNRLIAKFKIPNNNNFWGISEKAICRDDLYPDNDKMDDICQEIKAELYNNILPNEVPLSDMEFGSFMLSWTKLEELLMHNYCTTSSNRPTVLNAIQNIADQNLRNKLNKMRNLRNLLVHNPKGFGEKMRASILGIDMLLKDLQDYYK</sequence>
<dbReference type="EMBL" id="CP000139">
    <property type="protein sequence ID" value="ABR39776.1"/>
    <property type="molecule type" value="Genomic_DNA"/>
</dbReference>